<evidence type="ECO:0008006" key="3">
    <source>
        <dbReference type="Google" id="ProtNLM"/>
    </source>
</evidence>
<dbReference type="Proteomes" id="UP000704712">
    <property type="component" value="Unassembled WGS sequence"/>
</dbReference>
<proteinExistence type="predicted"/>
<protein>
    <recommendedName>
        <fullName evidence="3">Bzip transcription factor</fullName>
    </recommendedName>
</protein>
<comment type="caution">
    <text evidence="1">The sequence shown here is derived from an EMBL/GenBank/DDBJ whole genome shotgun (WGS) entry which is preliminary data.</text>
</comment>
<evidence type="ECO:0000313" key="2">
    <source>
        <dbReference type="Proteomes" id="UP000704712"/>
    </source>
</evidence>
<dbReference type="EMBL" id="JAACNO010002966">
    <property type="protein sequence ID" value="KAF4129369.1"/>
    <property type="molecule type" value="Genomic_DNA"/>
</dbReference>
<dbReference type="AlphaFoldDB" id="A0A8S9TRJ7"/>
<reference evidence="1" key="1">
    <citation type="submission" date="2020-03" db="EMBL/GenBank/DDBJ databases">
        <title>Hybrid Assembly of Korean Phytophthora infestans isolates.</title>
        <authorList>
            <person name="Prokchorchik M."/>
            <person name="Lee Y."/>
            <person name="Seo J."/>
            <person name="Cho J.-H."/>
            <person name="Park Y.-E."/>
            <person name="Jang D.-C."/>
            <person name="Im J.-S."/>
            <person name="Choi J.-G."/>
            <person name="Park H.-J."/>
            <person name="Lee G.-B."/>
            <person name="Lee Y.-G."/>
            <person name="Hong S.-Y."/>
            <person name="Cho K."/>
            <person name="Sohn K.H."/>
        </authorList>
    </citation>
    <scope>NUCLEOTIDE SEQUENCE</scope>
    <source>
        <strain evidence="1">KR_2_A2</strain>
    </source>
</reference>
<organism evidence="1 2">
    <name type="scientific">Phytophthora infestans</name>
    <name type="common">Potato late blight agent</name>
    <name type="synonym">Botrytis infestans</name>
    <dbReference type="NCBI Taxonomy" id="4787"/>
    <lineage>
        <taxon>Eukaryota</taxon>
        <taxon>Sar</taxon>
        <taxon>Stramenopiles</taxon>
        <taxon>Oomycota</taxon>
        <taxon>Peronosporomycetes</taxon>
        <taxon>Peronosporales</taxon>
        <taxon>Peronosporaceae</taxon>
        <taxon>Phytophthora</taxon>
    </lineage>
</organism>
<accession>A0A8S9TRJ7</accession>
<evidence type="ECO:0000313" key="1">
    <source>
        <dbReference type="EMBL" id="KAF4129369.1"/>
    </source>
</evidence>
<feature type="non-terminal residue" evidence="1">
    <location>
        <position position="1"/>
    </location>
</feature>
<sequence>IMDTRTVRTAEARAGSTGTRNISFAMRQSHFQARKIEDTYVATVDGLLSLTSGKRTREVSTIFVASKRQLPISPVGSEARTPATDTESLKSEQKAVGNWAVVQDKQQRELSPIQYNTMQDSHDNTLERATQRLRGQIENLQRRRRLVSTVRPAIENVWNVALEYFQAFRNGLQTGSKPSRSQFEFLRIAMAPDMVFNTGRGPEAMVKTWKCISLWFQDVELELEGMDKGSTGSIVATTITRITITERSLRNVFPHLWVQSGRYKELAEKLLGQRIVMRGAIQFNWDSTQRRVSSVIAQSDLLRPMLGLVGSLENVSRVFEKATISPNFQWRSSAH</sequence>
<gene>
    <name evidence="1" type="ORF">GN958_ATG21434</name>
</gene>
<name>A0A8S9TRJ7_PHYIN</name>